<accession>A0A6A4GW05</accession>
<dbReference type="EMBL" id="ML769703">
    <property type="protein sequence ID" value="KAE9389284.1"/>
    <property type="molecule type" value="Genomic_DNA"/>
</dbReference>
<organism evidence="2 3">
    <name type="scientific">Gymnopus androsaceus JB14</name>
    <dbReference type="NCBI Taxonomy" id="1447944"/>
    <lineage>
        <taxon>Eukaryota</taxon>
        <taxon>Fungi</taxon>
        <taxon>Dikarya</taxon>
        <taxon>Basidiomycota</taxon>
        <taxon>Agaricomycotina</taxon>
        <taxon>Agaricomycetes</taxon>
        <taxon>Agaricomycetidae</taxon>
        <taxon>Agaricales</taxon>
        <taxon>Marasmiineae</taxon>
        <taxon>Omphalotaceae</taxon>
        <taxon>Gymnopus</taxon>
    </lineage>
</organism>
<gene>
    <name evidence="2" type="ORF">BT96DRAFT_406978</name>
</gene>
<feature type="region of interest" description="Disordered" evidence="1">
    <location>
        <begin position="1"/>
        <end position="49"/>
    </location>
</feature>
<keyword evidence="3" id="KW-1185">Reference proteome</keyword>
<reference evidence="2" key="1">
    <citation type="journal article" date="2019" name="Environ. Microbiol.">
        <title>Fungal ecological strategies reflected in gene transcription - a case study of two litter decomposers.</title>
        <authorList>
            <person name="Barbi F."/>
            <person name="Kohler A."/>
            <person name="Barry K."/>
            <person name="Baskaran P."/>
            <person name="Daum C."/>
            <person name="Fauchery L."/>
            <person name="Ihrmark K."/>
            <person name="Kuo A."/>
            <person name="LaButti K."/>
            <person name="Lipzen A."/>
            <person name="Morin E."/>
            <person name="Grigoriev I.V."/>
            <person name="Henrissat B."/>
            <person name="Lindahl B."/>
            <person name="Martin F."/>
        </authorList>
    </citation>
    <scope>NUCLEOTIDE SEQUENCE</scope>
    <source>
        <strain evidence="2">JB14</strain>
    </source>
</reference>
<evidence type="ECO:0000313" key="2">
    <source>
        <dbReference type="EMBL" id="KAE9389284.1"/>
    </source>
</evidence>
<dbReference type="Proteomes" id="UP000799118">
    <property type="component" value="Unassembled WGS sequence"/>
</dbReference>
<dbReference type="AlphaFoldDB" id="A0A6A4GW05"/>
<evidence type="ECO:0000313" key="3">
    <source>
        <dbReference type="Proteomes" id="UP000799118"/>
    </source>
</evidence>
<dbReference type="OrthoDB" id="3068357at2759"/>
<proteinExistence type="predicted"/>
<protein>
    <submittedName>
        <fullName evidence="2">Uncharacterized protein</fullName>
    </submittedName>
</protein>
<sequence length="132" mass="14802">MSNSVFRLRRSRSSASTSQQTPSTTSLDVLPTSTQSNSTPTTPKLESTDTRMLLERLKALNDDSISPPNEHRQILNDIYRMVDSAWTLAHLESEDNQIIQRDGVSVGTFIPAMTRPSIMLKILLHVRIPDSH</sequence>
<evidence type="ECO:0000256" key="1">
    <source>
        <dbReference type="SAM" id="MobiDB-lite"/>
    </source>
</evidence>
<feature type="compositionally biased region" description="Low complexity" evidence="1">
    <location>
        <begin position="13"/>
        <end position="43"/>
    </location>
</feature>
<name>A0A6A4GW05_9AGAR</name>